<dbReference type="SUPFAM" id="SSF55154">
    <property type="entry name" value="CYTH-like phosphatases"/>
    <property type="match status" value="1"/>
</dbReference>
<dbReference type="InterPro" id="IPR038186">
    <property type="entry name" value="CHAD_dom_sf"/>
</dbReference>
<reference evidence="4 5" key="1">
    <citation type="submission" date="2023-03" db="EMBL/GenBank/DDBJ databases">
        <title>Description of Hydrogenimonas sp. ISO32.</title>
        <authorList>
            <person name="Mino S."/>
            <person name="Fukazawa S."/>
            <person name="Sawabe T."/>
        </authorList>
    </citation>
    <scope>NUCLEOTIDE SEQUENCE [LARGE SCALE GENOMIC DNA]</scope>
    <source>
        <strain evidence="4 5">ISO32</strain>
    </source>
</reference>
<dbReference type="PROSITE" id="PS51708">
    <property type="entry name" value="CHAD"/>
    <property type="match status" value="1"/>
</dbReference>
<dbReference type="PANTHER" id="PTHR39339">
    <property type="entry name" value="SLR1444 PROTEIN"/>
    <property type="match status" value="1"/>
</dbReference>
<keyword evidence="1" id="KW-0175">Coiled coil</keyword>
<sequence length="494" mass="58196">MKHYEIERRFLLYPCSMKRFLKKEGFHWKSIRIRQFYLVSDGNEMVRYRQYGERYIKTVKHGSGMVRKEFETEISKDEFEKAERQNRCGVIEKTRRIVEFEGRVFEVDSFKKRLKGLNLLEVEFEDESEANAFRLPDPFGKIVVDEVTEKRAFSNGALSRSMQIPSIETPLPSLLAQIERREDFLKASTTISFGPYESGAHAVKTVFYTLLKTVEANRDAILAGDSDPERLHQLRVAMRKLRALLSQMKPLFNPIWCDERRQKLATLMRKTSMRRDIDVYLEAIPNYKAMLPKHLRKGLDALERYLVESAEESGRELVDFLQSPDFNGEIDTLFDFCRHDDDGALTVRSRGPVIIELKRVLFKRYRRILKKGHALDDSSPAQAYHLLRIDVKKLRYMMEFFASVFDHDAYVTMLKRLKSIQSVLGEHQDLEVQRQHLKALGRLPQLHNDKTIAALEALRKEMARLEERKRHEFREVFKAFAHTEELFQRMICKF</sequence>
<proteinExistence type="predicted"/>
<evidence type="ECO:0000259" key="3">
    <source>
        <dbReference type="PROSITE" id="PS51708"/>
    </source>
</evidence>
<evidence type="ECO:0000313" key="5">
    <source>
        <dbReference type="Proteomes" id="UP001321445"/>
    </source>
</evidence>
<dbReference type="InterPro" id="IPR033469">
    <property type="entry name" value="CYTH-like_dom_sf"/>
</dbReference>
<gene>
    <name evidence="4" type="ORF">HCR_21750</name>
</gene>
<dbReference type="InterPro" id="IPR007899">
    <property type="entry name" value="CHAD_dom"/>
</dbReference>
<evidence type="ECO:0000313" key="4">
    <source>
        <dbReference type="EMBL" id="BDY13863.1"/>
    </source>
</evidence>
<evidence type="ECO:0000256" key="1">
    <source>
        <dbReference type="SAM" id="Coils"/>
    </source>
</evidence>
<evidence type="ECO:0000259" key="2">
    <source>
        <dbReference type="PROSITE" id="PS51707"/>
    </source>
</evidence>
<dbReference type="SMART" id="SM01118">
    <property type="entry name" value="CYTH"/>
    <property type="match status" value="1"/>
</dbReference>
<feature type="domain" description="CHAD" evidence="3">
    <location>
        <begin position="196"/>
        <end position="482"/>
    </location>
</feature>
<evidence type="ECO:0008006" key="6">
    <source>
        <dbReference type="Google" id="ProtNLM"/>
    </source>
</evidence>
<keyword evidence="5" id="KW-1185">Reference proteome</keyword>
<dbReference type="Gene3D" id="1.40.20.10">
    <property type="entry name" value="CHAD domain"/>
    <property type="match status" value="1"/>
</dbReference>
<dbReference type="RefSeq" id="WP_286336805.1">
    <property type="nucleotide sequence ID" value="NZ_AP027370.1"/>
</dbReference>
<dbReference type="SMART" id="SM00880">
    <property type="entry name" value="CHAD"/>
    <property type="match status" value="1"/>
</dbReference>
<dbReference type="Gene3D" id="2.40.320.10">
    <property type="entry name" value="Hypothetical Protein Pfu-838710-001"/>
    <property type="match status" value="1"/>
</dbReference>
<accession>A0ABN6WXH5</accession>
<feature type="coiled-coil region" evidence="1">
    <location>
        <begin position="448"/>
        <end position="475"/>
    </location>
</feature>
<dbReference type="PANTHER" id="PTHR39339:SF1">
    <property type="entry name" value="CHAD DOMAIN-CONTAINING PROTEIN"/>
    <property type="match status" value="1"/>
</dbReference>
<dbReference type="EMBL" id="AP027370">
    <property type="protein sequence ID" value="BDY13863.1"/>
    <property type="molecule type" value="Genomic_DNA"/>
</dbReference>
<dbReference type="PROSITE" id="PS51707">
    <property type="entry name" value="CYTH"/>
    <property type="match status" value="1"/>
</dbReference>
<protein>
    <recommendedName>
        <fullName evidence="6">CHAD domain-containing protein</fullName>
    </recommendedName>
</protein>
<name>A0ABN6WXH5_9BACT</name>
<dbReference type="Pfam" id="PF05235">
    <property type="entry name" value="CHAD"/>
    <property type="match status" value="1"/>
</dbReference>
<organism evidence="4 5">
    <name type="scientific">Hydrogenimonas cancrithermarum</name>
    <dbReference type="NCBI Taxonomy" id="2993563"/>
    <lineage>
        <taxon>Bacteria</taxon>
        <taxon>Pseudomonadati</taxon>
        <taxon>Campylobacterota</taxon>
        <taxon>Epsilonproteobacteria</taxon>
        <taxon>Campylobacterales</taxon>
        <taxon>Hydrogenimonadaceae</taxon>
        <taxon>Hydrogenimonas</taxon>
    </lineage>
</organism>
<dbReference type="InterPro" id="IPR023577">
    <property type="entry name" value="CYTH_domain"/>
</dbReference>
<feature type="domain" description="CYTH" evidence="2">
    <location>
        <begin position="3"/>
        <end position="159"/>
    </location>
</feature>
<dbReference type="Proteomes" id="UP001321445">
    <property type="component" value="Chromosome"/>
</dbReference>